<dbReference type="PANTHER" id="PTHR10937">
    <property type="entry name" value="GLUCOSAMINE--FRUCTOSE-6-PHOSPHATE AMINOTRANSFERASE, ISOMERIZING"/>
    <property type="match status" value="1"/>
</dbReference>
<dbReference type="NCBIfam" id="NF008481">
    <property type="entry name" value="PRK11382.1"/>
    <property type="match status" value="1"/>
</dbReference>
<dbReference type="CDD" id="cd05009">
    <property type="entry name" value="SIS_GlmS_GlmD_2"/>
    <property type="match status" value="1"/>
</dbReference>
<dbReference type="PANTHER" id="PTHR10937:SF14">
    <property type="entry name" value="FRUCTOSELYSINE 6-PHOSPHATE DEGLYCASE"/>
    <property type="match status" value="1"/>
</dbReference>
<dbReference type="GO" id="GO:0006002">
    <property type="term" value="P:fructose 6-phosphate metabolic process"/>
    <property type="evidence" value="ECO:0007669"/>
    <property type="project" value="TreeGrafter"/>
</dbReference>
<organism evidence="2 3">
    <name type="scientific">Hathewaya proteolytica DSM 3090</name>
    <dbReference type="NCBI Taxonomy" id="1121331"/>
    <lineage>
        <taxon>Bacteria</taxon>
        <taxon>Bacillati</taxon>
        <taxon>Bacillota</taxon>
        <taxon>Clostridia</taxon>
        <taxon>Eubacteriales</taxon>
        <taxon>Clostridiaceae</taxon>
        <taxon>Hathewaya</taxon>
    </lineage>
</organism>
<dbReference type="InterPro" id="IPR035490">
    <property type="entry name" value="GlmS/FrlB_SIS"/>
</dbReference>
<dbReference type="InterPro" id="IPR001347">
    <property type="entry name" value="SIS_dom"/>
</dbReference>
<evidence type="ECO:0000313" key="3">
    <source>
        <dbReference type="Proteomes" id="UP000183952"/>
    </source>
</evidence>
<evidence type="ECO:0000259" key="1">
    <source>
        <dbReference type="PROSITE" id="PS51464"/>
    </source>
</evidence>
<dbReference type="RefSeq" id="WP_072903007.1">
    <property type="nucleotide sequence ID" value="NZ_FRAD01000007.1"/>
</dbReference>
<evidence type="ECO:0000313" key="2">
    <source>
        <dbReference type="EMBL" id="SHJ81272.1"/>
    </source>
</evidence>
<dbReference type="SUPFAM" id="SSF53697">
    <property type="entry name" value="SIS domain"/>
    <property type="match status" value="1"/>
</dbReference>
<dbReference type="AlphaFoldDB" id="A0A1M6MCM6"/>
<proteinExistence type="predicted"/>
<dbReference type="EMBL" id="FRAD01000007">
    <property type="protein sequence ID" value="SHJ81272.1"/>
    <property type="molecule type" value="Genomic_DNA"/>
</dbReference>
<name>A0A1M6MCM6_9CLOT</name>
<dbReference type="GO" id="GO:0006487">
    <property type="term" value="P:protein N-linked glycosylation"/>
    <property type="evidence" value="ECO:0007669"/>
    <property type="project" value="TreeGrafter"/>
</dbReference>
<dbReference type="STRING" id="1121331.SAMN02745248_01003"/>
<dbReference type="GO" id="GO:0004360">
    <property type="term" value="F:glutamine-fructose-6-phosphate transaminase (isomerizing) activity"/>
    <property type="evidence" value="ECO:0007669"/>
    <property type="project" value="TreeGrafter"/>
</dbReference>
<gene>
    <name evidence="2" type="ORF">SAMN02745248_01003</name>
</gene>
<dbReference type="InterPro" id="IPR046348">
    <property type="entry name" value="SIS_dom_sf"/>
</dbReference>
<accession>A0A1M6MCM6</accession>
<feature type="domain" description="SIS" evidence="1">
    <location>
        <begin position="36"/>
        <end position="171"/>
    </location>
</feature>
<protein>
    <submittedName>
        <fullName evidence="2">Fructoselysine 6-phosphate deglycase</fullName>
    </submittedName>
</protein>
<dbReference type="Pfam" id="PF01380">
    <property type="entry name" value="SIS"/>
    <property type="match status" value="1"/>
</dbReference>
<dbReference type="Gene3D" id="3.40.50.10490">
    <property type="entry name" value="Glucose-6-phosphate isomerase like protein, domain 1"/>
    <property type="match status" value="2"/>
</dbReference>
<dbReference type="Proteomes" id="UP000183952">
    <property type="component" value="Unassembled WGS sequence"/>
</dbReference>
<dbReference type="PROSITE" id="PS51464">
    <property type="entry name" value="SIS"/>
    <property type="match status" value="1"/>
</dbReference>
<sequence length="341" mass="38619">MLDIRKENVDFLVTSNMVDEVKKVMAVNFHELDEIVVELMRRNINRVYYVACGSPLCACQTAKLLFDRYSDIPCEAYSGWDFLDQTPAKLDEHTLVVGVSHSGSTEEVSNSIKLAREAGAITVGVTRDKSGTALADVSEHVIAYGGECIWEIHLLITYYIACKYINAVKENSDITKILMDMKKLPDILADLVISSEEKSKDLGILASKWPFIYTVAAGPMLPLAYKEGVITMLEFTWTHGCMLNASEFRHGPLEVVQEGVPYVFMLGTDGSRHTTERTINFVKKFTQDYIIFDAADYNKGLHPMLEPMILFVPLEYFYYYMAMAKDHNPDSRRYYGGIVEY</sequence>
<keyword evidence="3" id="KW-1185">Reference proteome</keyword>
<dbReference type="GO" id="GO:0097367">
    <property type="term" value="F:carbohydrate derivative binding"/>
    <property type="evidence" value="ECO:0007669"/>
    <property type="project" value="InterPro"/>
</dbReference>
<reference evidence="2 3" key="1">
    <citation type="submission" date="2016-11" db="EMBL/GenBank/DDBJ databases">
        <authorList>
            <person name="Jaros S."/>
            <person name="Januszkiewicz K."/>
            <person name="Wedrychowicz H."/>
        </authorList>
    </citation>
    <scope>NUCLEOTIDE SEQUENCE [LARGE SCALE GENOMIC DNA]</scope>
    <source>
        <strain evidence="2 3">DSM 3090</strain>
    </source>
</reference>
<dbReference type="OrthoDB" id="9782098at2"/>
<dbReference type="GO" id="GO:0006047">
    <property type="term" value="P:UDP-N-acetylglucosamine metabolic process"/>
    <property type="evidence" value="ECO:0007669"/>
    <property type="project" value="TreeGrafter"/>
</dbReference>